<dbReference type="Proteomes" id="UP000323876">
    <property type="component" value="Unassembled WGS sequence"/>
</dbReference>
<dbReference type="InterPro" id="IPR056884">
    <property type="entry name" value="NPHP3-like_N"/>
</dbReference>
<comment type="caution">
    <text evidence="3">The sequence shown here is derived from an EMBL/GenBank/DDBJ whole genome shotgun (WGS) entry which is preliminary data.</text>
</comment>
<proteinExistence type="predicted"/>
<dbReference type="Pfam" id="PF24883">
    <property type="entry name" value="NPHP3_N"/>
    <property type="match status" value="1"/>
</dbReference>
<evidence type="ECO:0000313" key="4">
    <source>
        <dbReference type="Proteomes" id="UP000323876"/>
    </source>
</evidence>
<dbReference type="Gene3D" id="3.40.50.1460">
    <property type="match status" value="1"/>
</dbReference>
<keyword evidence="3" id="KW-0067">ATP-binding</keyword>
<evidence type="ECO:0000313" key="3">
    <source>
        <dbReference type="EMBL" id="KAA8877319.1"/>
    </source>
</evidence>
<accession>A0A5N0DN25</accession>
<gene>
    <name evidence="3" type="ORF">F3087_44925</name>
</gene>
<evidence type="ECO:0000259" key="2">
    <source>
        <dbReference type="Pfam" id="PF24883"/>
    </source>
</evidence>
<dbReference type="InterPro" id="IPR027417">
    <property type="entry name" value="P-loop_NTPase"/>
</dbReference>
<keyword evidence="4" id="KW-1185">Reference proteome</keyword>
<dbReference type="GO" id="GO:0005524">
    <property type="term" value="F:ATP binding"/>
    <property type="evidence" value="ECO:0007669"/>
    <property type="project" value="UniProtKB-KW"/>
</dbReference>
<dbReference type="OrthoDB" id="3884841at2"/>
<dbReference type="AlphaFoldDB" id="A0A5N0DN25"/>
<sequence length="516" mass="55787">MSGRMALVVGSECDALPRLGCVEELATALYSKLNEFGGWESAWSRPGPLLSPSATELISALEAAFAAAAKCQATLLISFVGHGVATGAENYYLMARDSRFPPASSHALHLVQVLSEQLDQHRVDGLIVLVDACEAQDGVVGATRRLTDRVDLAAQRMELLVASGRHSAYDGCFTRTMLAVFEHGLPARGENLLPVYLLDPLQTGCPLQVPGHFGVAYGGDPGLWLVPNISRRDDAVWNRPMAGLVDALTDGVIVTDTLRRCVVDVYNTTHLRLRGVIGLAGSGKSTLLSLLIRPNVLGRGHFTADYVAAAAFVSIATSMESLSEELSQQLSRRIPGFALAAEAALTEVSQSDENDTFDVMVIEPLARIDTFGLPVTIVIDGIDQAETGTFKLIEFAIEKLVRRVDLAHVRVIVGVRTGHGIENRSAFSEMYRVLIPPPTVEELAKAVAAAHTRVVGDQDPAEWVQRVERLLNSSDAGGWLLARLLTELDTETVLHLRTGVSVGELVTHRIRQVIRR</sequence>
<organism evidence="3 4">
    <name type="scientific">Nocardia colli</name>
    <dbReference type="NCBI Taxonomy" id="2545717"/>
    <lineage>
        <taxon>Bacteria</taxon>
        <taxon>Bacillati</taxon>
        <taxon>Actinomycetota</taxon>
        <taxon>Actinomycetes</taxon>
        <taxon>Mycobacteriales</taxon>
        <taxon>Nocardiaceae</taxon>
        <taxon>Nocardia</taxon>
    </lineage>
</organism>
<evidence type="ECO:0000256" key="1">
    <source>
        <dbReference type="ARBA" id="ARBA00022737"/>
    </source>
</evidence>
<keyword evidence="1" id="KW-0677">Repeat</keyword>
<dbReference type="EMBL" id="VXLC01000051">
    <property type="protein sequence ID" value="KAA8877319.1"/>
    <property type="molecule type" value="Genomic_DNA"/>
</dbReference>
<dbReference type="RefSeq" id="WP_150408329.1">
    <property type="nucleotide sequence ID" value="NZ_VXLC01000051.1"/>
</dbReference>
<name>A0A5N0DN25_9NOCA</name>
<keyword evidence="3" id="KW-0547">Nucleotide-binding</keyword>
<protein>
    <submittedName>
        <fullName evidence="3">ATP-binding protein</fullName>
    </submittedName>
</protein>
<reference evidence="3 4" key="1">
    <citation type="submission" date="2019-09" db="EMBL/GenBank/DDBJ databases">
        <authorList>
            <person name="Wang X."/>
        </authorList>
    </citation>
    <scope>NUCLEOTIDE SEQUENCE [LARGE SCALE GENOMIC DNA]</scope>
    <source>
        <strain evidence="3 4">CICC 11023</strain>
    </source>
</reference>
<dbReference type="SUPFAM" id="SSF52540">
    <property type="entry name" value="P-loop containing nucleoside triphosphate hydrolases"/>
    <property type="match status" value="1"/>
</dbReference>
<feature type="domain" description="Nephrocystin 3-like N-terminal" evidence="2">
    <location>
        <begin position="277"/>
        <end position="403"/>
    </location>
</feature>